<dbReference type="Pfam" id="PF00791">
    <property type="entry name" value="ZU5"/>
    <property type="match status" value="1"/>
</dbReference>
<keyword evidence="13" id="KW-1185">Reference proteome</keyword>
<protein>
    <recommendedName>
        <fullName evidence="7">Netrin receptor UNC5</fullName>
    </recommendedName>
</protein>
<evidence type="ECO:0000259" key="11">
    <source>
        <dbReference type="PROSITE" id="PS51145"/>
    </source>
</evidence>
<evidence type="ECO:0000256" key="1">
    <source>
        <dbReference type="ARBA" id="ARBA00004167"/>
    </source>
</evidence>
<dbReference type="InterPro" id="IPR013098">
    <property type="entry name" value="Ig_I-set"/>
</dbReference>
<feature type="region of interest" description="Disordered" evidence="8">
    <location>
        <begin position="525"/>
        <end position="544"/>
    </location>
</feature>
<dbReference type="InterPro" id="IPR037936">
    <property type="entry name" value="UNC5A-D"/>
</dbReference>
<evidence type="ECO:0000256" key="3">
    <source>
        <dbReference type="ARBA" id="ARBA00022692"/>
    </source>
</evidence>
<keyword evidence="7" id="KW-0393">Immunoglobulin domain</keyword>
<dbReference type="InterPro" id="IPR003599">
    <property type="entry name" value="Ig_sub"/>
</dbReference>
<dbReference type="Pfam" id="PF00531">
    <property type="entry name" value="Death"/>
    <property type="match status" value="1"/>
</dbReference>
<dbReference type="EMBL" id="CALNXI010000013">
    <property type="protein sequence ID" value="CAH3014726.1"/>
    <property type="molecule type" value="Genomic_DNA"/>
</dbReference>
<dbReference type="Gene3D" id="1.10.533.10">
    <property type="entry name" value="Death Domain, Fas"/>
    <property type="match status" value="1"/>
</dbReference>
<feature type="domain" description="Ig-like" evidence="10">
    <location>
        <begin position="132"/>
        <end position="223"/>
    </location>
</feature>
<dbReference type="PROSITE" id="PS50825">
    <property type="entry name" value="HYR"/>
    <property type="match status" value="1"/>
</dbReference>
<feature type="transmembrane region" description="Helical" evidence="7">
    <location>
        <begin position="402"/>
        <end position="421"/>
    </location>
</feature>
<dbReference type="InterPro" id="IPR036179">
    <property type="entry name" value="Ig-like_dom_sf"/>
</dbReference>
<evidence type="ECO:0000256" key="7">
    <source>
        <dbReference type="RuleBase" id="RU367033"/>
    </source>
</evidence>
<dbReference type="SMART" id="SM00209">
    <property type="entry name" value="TSP1"/>
    <property type="match status" value="1"/>
</dbReference>
<feature type="domain" description="ZU5" evidence="11">
    <location>
        <begin position="567"/>
        <end position="714"/>
    </location>
</feature>
<dbReference type="PROSITE" id="PS51145">
    <property type="entry name" value="ZU5"/>
    <property type="match status" value="1"/>
</dbReference>
<feature type="domain" description="HYR" evidence="9">
    <location>
        <begin position="278"/>
        <end position="368"/>
    </location>
</feature>
<keyword evidence="7" id="KW-0732">Signal</keyword>
<reference evidence="12 13" key="1">
    <citation type="submission" date="2022-05" db="EMBL/GenBank/DDBJ databases">
        <authorList>
            <consortium name="Genoscope - CEA"/>
            <person name="William W."/>
        </authorList>
    </citation>
    <scope>NUCLEOTIDE SEQUENCE [LARGE SCALE GENOMIC DNA]</scope>
</reference>
<dbReference type="SUPFAM" id="SSF82895">
    <property type="entry name" value="TSP-1 type 1 repeat"/>
    <property type="match status" value="1"/>
</dbReference>
<evidence type="ECO:0000256" key="2">
    <source>
        <dbReference type="ARBA" id="ARBA00009844"/>
    </source>
</evidence>
<keyword evidence="6 7" id="KW-0472">Membrane</keyword>
<evidence type="ECO:0000256" key="8">
    <source>
        <dbReference type="SAM" id="MobiDB-lite"/>
    </source>
</evidence>
<organism evidence="12 13">
    <name type="scientific">Porites evermanni</name>
    <dbReference type="NCBI Taxonomy" id="104178"/>
    <lineage>
        <taxon>Eukaryota</taxon>
        <taxon>Metazoa</taxon>
        <taxon>Cnidaria</taxon>
        <taxon>Anthozoa</taxon>
        <taxon>Hexacorallia</taxon>
        <taxon>Scleractinia</taxon>
        <taxon>Fungiina</taxon>
        <taxon>Poritidae</taxon>
        <taxon>Porites</taxon>
    </lineage>
</organism>
<keyword evidence="7" id="KW-0217">Developmental protein</keyword>
<evidence type="ECO:0000259" key="10">
    <source>
        <dbReference type="PROSITE" id="PS50835"/>
    </source>
</evidence>
<sequence>MRIFPLVHALVIGFLFLIAFGSSSSIPPAESSHEAKFITEPNDGLILPSSRASLSCEAKFVSSLKFNCSGGVIPREIYLRENKRNKTKLIVAISKIKPDDLLEVSCVCEAIGYNGLVLRSKAAVVKKAYLGENIIISPSALKVAKGSQVTLNCHLPDALPSPNVSWLKDGVPLDVDYDGRVEVINQDNLSQVVFRKAWTSDSGYYSCQVSNPVGRRIDKVKLNVYVDGGWSAWKEFSPCTAQDCGNGTRMMRRFCTNPSPENGGKICKGLPFKNEFCMGHCPGLKINCPDDISVYVNDSDFKRKVVSWNFSRPEVNETEYSIEVTPPWAVPPVELVNCSENAVYVITYVLREKNGQTANCSFNITVRRKKGEALPESGEDFEVAAAQTSGPVNLVLSCAIKIGIIVGVIVILLVLIVVFVSRFSQKSRQMKTARAYTPESGLELGSFKKATLDSTSPLITRSSSYEESSPVLRSEKLRAVSPTFDEEFDFVWLPLQESPKSRRVEQEEFKRPATETTEVEIVNERTKNREQRYERTNSSISNKSTASDISRMMWNISNLPENVNPKMMAWGLVDHNGGRFTIGDTGVSLIVPPQAIPEGHTEGIYIAIMDQEKDHPHITAKESLLSPVVKCGPNGLKFKRPVVLSLPHCALLEDGAWNLKVQYNETESGAPADWKQLIDINKQDGSDPCLALLEPNMVYLMVDHFTSFAVTGNSAASEPAKKIVKIVAYVSPPAQANGDCVVRVYCVGDLPVHLENLHSQDTERLKGITREAPQPFYFIDGGGDLLVNLTDNHPGWKNTGVDQKKIRFKHIWEGIESMPSRSFTFSLVDKSVPQFRASFEVTQDCQDGDEQEVSVSTAIEQSSITMDQGSMSESSNKASEQTCYCGGSTSLSKAASEPVLEDNTAAVLHAGSLCSHLHSTSQANILLGGAGPGSPTGSPIQLKNTSSGYFSFGFEPSPSTDSLTYRIRNELILILDPPHPKGDWRSLAGSVGFEMKHIRWLANCNSSASPTDILLTALESKKYPLYKLAEKLRDIGRDDAASLVDAQLMLRETEV</sequence>
<dbReference type="Pfam" id="PF07679">
    <property type="entry name" value="I-set"/>
    <property type="match status" value="1"/>
</dbReference>
<keyword evidence="3 7" id="KW-0812">Transmembrane</keyword>
<comment type="caution">
    <text evidence="12">The sequence shown here is derived from an EMBL/GenBank/DDBJ whole genome shotgun (WGS) entry which is preliminary data.</text>
</comment>
<comment type="subcellular location">
    <subcellularLocation>
        <location evidence="7">Cell membrane</location>
        <topology evidence="7">Single-pass type I membrane protein</topology>
    </subcellularLocation>
    <subcellularLocation>
        <location evidence="1">Membrane</location>
        <topology evidence="1">Single-pass membrane protein</topology>
    </subcellularLocation>
</comment>
<dbReference type="PANTHER" id="PTHR12582">
    <property type="entry name" value="NETRIN RECEPTOR UNC5"/>
    <property type="match status" value="1"/>
</dbReference>
<accession>A0ABN8LCD8</accession>
<keyword evidence="5 7" id="KW-1133">Transmembrane helix</keyword>
<keyword evidence="7" id="KW-0675">Receptor</keyword>
<evidence type="ECO:0000256" key="6">
    <source>
        <dbReference type="ARBA" id="ARBA00023136"/>
    </source>
</evidence>
<dbReference type="SMART" id="SM00218">
    <property type="entry name" value="ZU5"/>
    <property type="match status" value="1"/>
</dbReference>
<dbReference type="InterPro" id="IPR000906">
    <property type="entry name" value="ZU5_dom"/>
</dbReference>
<comment type="similarity">
    <text evidence="2 7">Belongs to the unc-5 family.</text>
</comment>
<dbReference type="InterPro" id="IPR033772">
    <property type="entry name" value="UPA"/>
</dbReference>
<feature type="signal peptide" evidence="7">
    <location>
        <begin position="1"/>
        <end position="25"/>
    </location>
</feature>
<dbReference type="SUPFAM" id="SSF48726">
    <property type="entry name" value="Immunoglobulin"/>
    <property type="match status" value="1"/>
</dbReference>
<dbReference type="Pfam" id="PF00090">
    <property type="entry name" value="TSP_1"/>
    <property type="match status" value="1"/>
</dbReference>
<dbReference type="InterPro" id="IPR011029">
    <property type="entry name" value="DEATH-like_dom_sf"/>
</dbReference>
<gene>
    <name evidence="12" type="ORF">PEVE_00004722</name>
</gene>
<dbReference type="Gene3D" id="2.20.100.10">
    <property type="entry name" value="Thrombospondin type-1 (TSP1) repeat"/>
    <property type="match status" value="1"/>
</dbReference>
<dbReference type="InterPro" id="IPR000884">
    <property type="entry name" value="TSP1_rpt"/>
</dbReference>
<dbReference type="InterPro" id="IPR036383">
    <property type="entry name" value="TSP1_rpt_sf"/>
</dbReference>
<keyword evidence="4" id="KW-0677">Repeat</keyword>
<dbReference type="Gene3D" id="2.60.40.10">
    <property type="entry name" value="Immunoglobulins"/>
    <property type="match status" value="2"/>
</dbReference>
<evidence type="ECO:0000313" key="13">
    <source>
        <dbReference type="Proteomes" id="UP001159427"/>
    </source>
</evidence>
<dbReference type="InterPro" id="IPR003410">
    <property type="entry name" value="HYR_dom"/>
</dbReference>
<dbReference type="InterPro" id="IPR000488">
    <property type="entry name" value="Death_dom"/>
</dbReference>
<dbReference type="Pfam" id="PF17217">
    <property type="entry name" value="UPA"/>
    <property type="match status" value="1"/>
</dbReference>
<feature type="chain" id="PRO_5045010857" description="Netrin receptor UNC5" evidence="7">
    <location>
        <begin position="26"/>
        <end position="1055"/>
    </location>
</feature>
<dbReference type="SMART" id="SM00408">
    <property type="entry name" value="IGc2"/>
    <property type="match status" value="1"/>
</dbReference>
<dbReference type="Gene3D" id="2.60.220.30">
    <property type="match status" value="1"/>
</dbReference>
<evidence type="ECO:0000256" key="4">
    <source>
        <dbReference type="ARBA" id="ARBA00022737"/>
    </source>
</evidence>
<evidence type="ECO:0000259" key="9">
    <source>
        <dbReference type="PROSITE" id="PS50825"/>
    </source>
</evidence>
<dbReference type="Proteomes" id="UP001159427">
    <property type="component" value="Unassembled WGS sequence"/>
</dbReference>
<comment type="function">
    <text evidence="7">Receptor for netrin required for axon guidance. Mediates axon repulsion of neuronal growth cones in the developing nervous system upon ligand binding.</text>
</comment>
<feature type="compositionally biased region" description="Basic and acidic residues" evidence="8">
    <location>
        <begin position="525"/>
        <end position="535"/>
    </location>
</feature>
<dbReference type="PANTHER" id="PTHR12582:SF47">
    <property type="entry name" value="NETRIN RECEPTOR UNC-5"/>
    <property type="match status" value="1"/>
</dbReference>
<evidence type="ECO:0000256" key="5">
    <source>
        <dbReference type="ARBA" id="ARBA00022989"/>
    </source>
</evidence>
<dbReference type="SMART" id="SM00005">
    <property type="entry name" value="DEATH"/>
    <property type="match status" value="1"/>
</dbReference>
<name>A0ABN8LCD8_9CNID</name>
<dbReference type="SMART" id="SM00409">
    <property type="entry name" value="IG"/>
    <property type="match status" value="1"/>
</dbReference>
<evidence type="ECO:0000313" key="12">
    <source>
        <dbReference type="EMBL" id="CAH3014726.1"/>
    </source>
</evidence>
<dbReference type="SUPFAM" id="SSF47986">
    <property type="entry name" value="DEATH domain"/>
    <property type="match status" value="1"/>
</dbReference>
<dbReference type="InterPro" id="IPR013783">
    <property type="entry name" value="Ig-like_fold"/>
</dbReference>
<dbReference type="InterPro" id="IPR007110">
    <property type="entry name" value="Ig-like_dom"/>
</dbReference>
<dbReference type="InterPro" id="IPR003598">
    <property type="entry name" value="Ig_sub2"/>
</dbReference>
<dbReference type="PROSITE" id="PS50835">
    <property type="entry name" value="IG_LIKE"/>
    <property type="match status" value="1"/>
</dbReference>
<dbReference type="PROSITE" id="PS50092">
    <property type="entry name" value="TSP1"/>
    <property type="match status" value="1"/>
</dbReference>
<proteinExistence type="inferred from homology"/>